<feature type="non-terminal residue" evidence="2">
    <location>
        <position position="54"/>
    </location>
</feature>
<dbReference type="EMBL" id="JASPKZ010005288">
    <property type="protein sequence ID" value="KAJ9588999.1"/>
    <property type="molecule type" value="Genomic_DNA"/>
</dbReference>
<name>A0AAD7ZYB1_DIPPU</name>
<evidence type="ECO:0000256" key="1">
    <source>
        <dbReference type="SAM" id="Phobius"/>
    </source>
</evidence>
<keyword evidence="1" id="KW-0472">Membrane</keyword>
<accession>A0AAD7ZYB1</accession>
<dbReference type="AlphaFoldDB" id="A0AAD7ZYB1"/>
<reference evidence="2" key="2">
    <citation type="submission" date="2023-05" db="EMBL/GenBank/DDBJ databases">
        <authorList>
            <person name="Fouks B."/>
        </authorList>
    </citation>
    <scope>NUCLEOTIDE SEQUENCE</scope>
    <source>
        <strain evidence="2">Stay&amp;Tobe</strain>
        <tissue evidence="2">Testes</tissue>
    </source>
</reference>
<keyword evidence="1" id="KW-0812">Transmembrane</keyword>
<proteinExistence type="predicted"/>
<feature type="transmembrane region" description="Helical" evidence="1">
    <location>
        <begin position="25"/>
        <end position="47"/>
    </location>
</feature>
<keyword evidence="1" id="KW-1133">Transmembrane helix</keyword>
<keyword evidence="3" id="KW-1185">Reference proteome</keyword>
<comment type="caution">
    <text evidence="2">The sequence shown here is derived from an EMBL/GenBank/DDBJ whole genome shotgun (WGS) entry which is preliminary data.</text>
</comment>
<protein>
    <submittedName>
        <fullName evidence="2">Uncharacterized protein</fullName>
    </submittedName>
</protein>
<sequence length="54" mass="6248">FVVRPTKLLEPIVLPVMHKGTGLEIFMSISLLIFHTTFLRCCIRYYLRDASSYG</sequence>
<dbReference type="Proteomes" id="UP001233999">
    <property type="component" value="Unassembled WGS sequence"/>
</dbReference>
<gene>
    <name evidence="2" type="ORF">L9F63_017694</name>
</gene>
<feature type="non-terminal residue" evidence="2">
    <location>
        <position position="1"/>
    </location>
</feature>
<evidence type="ECO:0000313" key="2">
    <source>
        <dbReference type="EMBL" id="KAJ9588999.1"/>
    </source>
</evidence>
<evidence type="ECO:0000313" key="3">
    <source>
        <dbReference type="Proteomes" id="UP001233999"/>
    </source>
</evidence>
<reference evidence="2" key="1">
    <citation type="journal article" date="2023" name="IScience">
        <title>Live-bearing cockroach genome reveals convergent evolutionary mechanisms linked to viviparity in insects and beyond.</title>
        <authorList>
            <person name="Fouks B."/>
            <person name="Harrison M.C."/>
            <person name="Mikhailova A.A."/>
            <person name="Marchal E."/>
            <person name="English S."/>
            <person name="Carruthers M."/>
            <person name="Jennings E.C."/>
            <person name="Chiamaka E.L."/>
            <person name="Frigard R.A."/>
            <person name="Pippel M."/>
            <person name="Attardo G.M."/>
            <person name="Benoit J.B."/>
            <person name="Bornberg-Bauer E."/>
            <person name="Tobe S.S."/>
        </authorList>
    </citation>
    <scope>NUCLEOTIDE SEQUENCE</scope>
    <source>
        <strain evidence="2">Stay&amp;Tobe</strain>
    </source>
</reference>
<organism evidence="2 3">
    <name type="scientific">Diploptera punctata</name>
    <name type="common">Pacific beetle cockroach</name>
    <dbReference type="NCBI Taxonomy" id="6984"/>
    <lineage>
        <taxon>Eukaryota</taxon>
        <taxon>Metazoa</taxon>
        <taxon>Ecdysozoa</taxon>
        <taxon>Arthropoda</taxon>
        <taxon>Hexapoda</taxon>
        <taxon>Insecta</taxon>
        <taxon>Pterygota</taxon>
        <taxon>Neoptera</taxon>
        <taxon>Polyneoptera</taxon>
        <taxon>Dictyoptera</taxon>
        <taxon>Blattodea</taxon>
        <taxon>Blaberoidea</taxon>
        <taxon>Blaberidae</taxon>
        <taxon>Diplopterinae</taxon>
        <taxon>Diploptera</taxon>
    </lineage>
</organism>